<dbReference type="AlphaFoldDB" id="A0A060SFF1"/>
<sequence>MPLPCKLNMIHSFIDGDLRADVLGLEALYYMQANKLEVGAGTGDPYVEAIHRYRADVQSRTVTVPLLSPLTEPCGAWTGGQVLSYLLCPPQRAFHTSRTNQNGTAVSSRLASQVDAFELHRRHPTLHVSRGPPADFPFIDFYRDKDDDRHTFAYIAAFEDKRIFQPILLLEEMREKVLTGLSRLHENGVVHGDVRDVNVLVRNEDAPSESDRDVLLIDWDWSDPTATVQNPAAASSAVERPDDNKGGIRMAARLDIFGYRMWYISDVCPYRLYAVRNAVVYPQV</sequence>
<dbReference type="Gene3D" id="1.10.510.10">
    <property type="entry name" value="Transferase(Phosphotransferase) domain 1"/>
    <property type="match status" value="1"/>
</dbReference>
<reference evidence="1" key="1">
    <citation type="submission" date="2014-01" db="EMBL/GenBank/DDBJ databases">
        <title>The genome of the white-rot fungus Pycnoporus cinnabarinus: a basidiomycete model with a versatile arsenal for lignocellulosic biomass breakdown.</title>
        <authorList>
            <person name="Levasseur A."/>
            <person name="Lomascolo A."/>
            <person name="Ruiz-Duenas F.J."/>
            <person name="Uzan E."/>
            <person name="Piumi F."/>
            <person name="Kues U."/>
            <person name="Ram A.F.J."/>
            <person name="Murat C."/>
            <person name="Haon M."/>
            <person name="Benoit I."/>
            <person name="Arfi Y."/>
            <person name="Chevret D."/>
            <person name="Drula E."/>
            <person name="Kwon M.J."/>
            <person name="Gouret P."/>
            <person name="Lesage-Meessen L."/>
            <person name="Lombard V."/>
            <person name="Mariette J."/>
            <person name="Noirot C."/>
            <person name="Park J."/>
            <person name="Patyshakuliyeva A."/>
            <person name="Wieneger R.A.B."/>
            <person name="Wosten H.A.B."/>
            <person name="Martin F."/>
            <person name="Coutinho P.M."/>
            <person name="de Vries R."/>
            <person name="Martinez A.T."/>
            <person name="Klopp C."/>
            <person name="Pontarotti P."/>
            <person name="Henrissat B."/>
            <person name="Record E."/>
        </authorList>
    </citation>
    <scope>NUCLEOTIDE SEQUENCE [LARGE SCALE GENOMIC DNA]</scope>
    <source>
        <strain evidence="1">BRFM137</strain>
    </source>
</reference>
<gene>
    <name evidence="1" type="ORF">BN946_scf185002.g111</name>
</gene>
<evidence type="ECO:0000313" key="1">
    <source>
        <dbReference type="EMBL" id="CDO72926.1"/>
    </source>
</evidence>
<evidence type="ECO:0008006" key="3">
    <source>
        <dbReference type="Google" id="ProtNLM"/>
    </source>
</evidence>
<dbReference type="Proteomes" id="UP000029665">
    <property type="component" value="Unassembled WGS sequence"/>
</dbReference>
<dbReference type="InterPro" id="IPR011009">
    <property type="entry name" value="Kinase-like_dom_sf"/>
</dbReference>
<dbReference type="SUPFAM" id="SSF56112">
    <property type="entry name" value="Protein kinase-like (PK-like)"/>
    <property type="match status" value="1"/>
</dbReference>
<protein>
    <recommendedName>
        <fullName evidence="3">Protein kinase domain-containing protein</fullName>
    </recommendedName>
</protein>
<dbReference type="HOGENOM" id="CLU_980530_0_0_1"/>
<name>A0A060SFF1_PYCCI</name>
<accession>A0A060SFF1</accession>
<proteinExistence type="predicted"/>
<dbReference type="OrthoDB" id="2753408at2759"/>
<dbReference type="EMBL" id="CCBP010000118">
    <property type="protein sequence ID" value="CDO72926.1"/>
    <property type="molecule type" value="Genomic_DNA"/>
</dbReference>
<evidence type="ECO:0000313" key="2">
    <source>
        <dbReference type="Proteomes" id="UP000029665"/>
    </source>
</evidence>
<keyword evidence="2" id="KW-1185">Reference proteome</keyword>
<comment type="caution">
    <text evidence="1">The sequence shown here is derived from an EMBL/GenBank/DDBJ whole genome shotgun (WGS) entry which is preliminary data.</text>
</comment>
<organism evidence="1 2">
    <name type="scientific">Pycnoporus cinnabarinus</name>
    <name type="common">Cinnabar-red polypore</name>
    <name type="synonym">Trametes cinnabarina</name>
    <dbReference type="NCBI Taxonomy" id="5643"/>
    <lineage>
        <taxon>Eukaryota</taxon>
        <taxon>Fungi</taxon>
        <taxon>Dikarya</taxon>
        <taxon>Basidiomycota</taxon>
        <taxon>Agaricomycotina</taxon>
        <taxon>Agaricomycetes</taxon>
        <taxon>Polyporales</taxon>
        <taxon>Polyporaceae</taxon>
        <taxon>Trametes</taxon>
    </lineage>
</organism>